<dbReference type="Pfam" id="PF01663">
    <property type="entry name" value="Phosphodiest"/>
    <property type="match status" value="1"/>
</dbReference>
<keyword evidence="2" id="KW-1185">Reference proteome</keyword>
<comment type="caution">
    <text evidence="1">The sequence shown here is derived from an EMBL/GenBank/DDBJ whole genome shotgun (WGS) entry which is preliminary data.</text>
</comment>
<protein>
    <submittedName>
        <fullName evidence="1">Putative AlkP superfamily pyrophosphatase or phosphodiesterase</fullName>
    </submittedName>
</protein>
<dbReference type="Proteomes" id="UP000266915">
    <property type="component" value="Unassembled WGS sequence"/>
</dbReference>
<evidence type="ECO:0000313" key="2">
    <source>
        <dbReference type="Proteomes" id="UP000266915"/>
    </source>
</evidence>
<evidence type="ECO:0000313" key="1">
    <source>
        <dbReference type="EMBL" id="ROR81788.1"/>
    </source>
</evidence>
<reference evidence="1 2" key="1">
    <citation type="submission" date="2018-11" db="EMBL/GenBank/DDBJ databases">
        <title>Sequencing the genomes of 1000 actinobacteria strains.</title>
        <authorList>
            <person name="Klenk H.-P."/>
        </authorList>
    </citation>
    <scope>NUCLEOTIDE SEQUENCE [LARGE SCALE GENOMIC DNA]</scope>
    <source>
        <strain evidence="1 2">DSM 14012</strain>
    </source>
</reference>
<accession>A0A3N2C2Q4</accession>
<dbReference type="SUPFAM" id="SSF53649">
    <property type="entry name" value="Alkaline phosphatase-like"/>
    <property type="match status" value="1"/>
</dbReference>
<dbReference type="InterPro" id="IPR017850">
    <property type="entry name" value="Alkaline_phosphatase_core_sf"/>
</dbReference>
<organism evidence="1 2">
    <name type="scientific">Plantibacter flavus</name>
    <dbReference type="NCBI Taxonomy" id="150123"/>
    <lineage>
        <taxon>Bacteria</taxon>
        <taxon>Bacillati</taxon>
        <taxon>Actinomycetota</taxon>
        <taxon>Actinomycetes</taxon>
        <taxon>Micrococcales</taxon>
        <taxon>Microbacteriaceae</taxon>
        <taxon>Plantibacter</taxon>
    </lineage>
</organism>
<dbReference type="Gene3D" id="3.40.720.10">
    <property type="entry name" value="Alkaline Phosphatase, subunit A"/>
    <property type="match status" value="1"/>
</dbReference>
<dbReference type="EMBL" id="RKHL01000001">
    <property type="protein sequence ID" value="ROR81788.1"/>
    <property type="molecule type" value="Genomic_DNA"/>
</dbReference>
<dbReference type="PANTHER" id="PTHR10151:SF120">
    <property type="entry name" value="BIS(5'-ADENOSYL)-TRIPHOSPHATASE"/>
    <property type="match status" value="1"/>
</dbReference>
<sequence>MTTMLPTVDPESRSLAGVLPDCLASLTVGGGSLPRADHAVVVLVDGLGAANLRGAAAHARFLAPRLGPRSTTTSAFPSTTAAGIATLTTGALPGRHGLVSYRARDLAGDRVVNQLSGWDAGMVPETWQRLPTVFERARAEGVTTTVIGQERYRNSGFTRAVLRGADYRAGRSMADRLDAAREIVSTTAGPTLSYVYVPELDQAAHEYGWESGRWTALLEELDGDLKRWSSRLPASTGALITADHGVIDVAPHQHVLFDQVPELVAGVRHIGGEPRCLHLYLDAAAGPADRERLAEAWRAEEGGRAWIATREQAIDHGWYGEVDPEVLPRIGDVIVAARKRIAYYDSRPADQSARGMIGQHGSLTDDERRIPLLGLGRYEP</sequence>
<dbReference type="AlphaFoldDB" id="A0A3N2C2Q4"/>
<dbReference type="RefSeq" id="WP_234993965.1">
    <property type="nucleotide sequence ID" value="NZ_FXAP01000001.1"/>
</dbReference>
<dbReference type="PANTHER" id="PTHR10151">
    <property type="entry name" value="ECTONUCLEOTIDE PYROPHOSPHATASE/PHOSPHODIESTERASE"/>
    <property type="match status" value="1"/>
</dbReference>
<name>A0A3N2C2Q4_9MICO</name>
<gene>
    <name evidence="1" type="ORF">EDD42_1860</name>
</gene>
<dbReference type="GO" id="GO:0016787">
    <property type="term" value="F:hydrolase activity"/>
    <property type="evidence" value="ECO:0007669"/>
    <property type="project" value="UniProtKB-ARBA"/>
</dbReference>
<dbReference type="InterPro" id="IPR002591">
    <property type="entry name" value="Phosphodiest/P_Trfase"/>
</dbReference>
<proteinExistence type="predicted"/>